<evidence type="ECO:0000256" key="1">
    <source>
        <dbReference type="ARBA" id="ARBA00004429"/>
    </source>
</evidence>
<feature type="binding site" evidence="21">
    <location>
        <position position="77"/>
    </location>
    <ligand>
        <name>substrate</name>
    </ligand>
</feature>
<sequence>MQPDSQPAKPPRFSGIEHFYRSCTYTAAGLKTACKEAAFRQELLLGLVAVPLSLLLPLNGILVLLLNLCWLAVLSCELLNTAIESVVDLASPAYHELAKRAKDLGSAAVGVALTALALCWAYAFWQTLA</sequence>
<proteinExistence type="inferred from homology"/>
<evidence type="ECO:0000256" key="2">
    <source>
        <dbReference type="ARBA" id="ARBA00005967"/>
    </source>
</evidence>
<keyword evidence="18" id="KW-0594">Phospholipid biosynthesis</keyword>
<evidence type="ECO:0000256" key="22">
    <source>
        <dbReference type="PIRSR" id="PIRSR600829-3"/>
    </source>
</evidence>
<feature type="transmembrane region" description="Helical" evidence="24">
    <location>
        <begin position="104"/>
        <end position="125"/>
    </location>
</feature>
<dbReference type="RefSeq" id="WP_307261240.1">
    <property type="nucleotide sequence ID" value="NZ_JAUSVL010000001.1"/>
</dbReference>
<comment type="function">
    <text evidence="24">Catalyzes the ATP-dependent phosphorylation of sn-l,2-diacylglycerol (DAG) to phosphatidic acid. Involved in the recycling of diacylglycerol produced as a by-product during membrane-derived oligosaccharide (MDO) biosynthesis.</text>
</comment>
<dbReference type="Pfam" id="PF01219">
    <property type="entry name" value="DAGK_prokar"/>
    <property type="match status" value="1"/>
</dbReference>
<evidence type="ECO:0000256" key="24">
    <source>
        <dbReference type="RuleBase" id="RU363065"/>
    </source>
</evidence>
<evidence type="ECO:0000256" key="19">
    <source>
        <dbReference type="ARBA" id="ARBA00023264"/>
    </source>
</evidence>
<dbReference type="PANTHER" id="PTHR34299:SF1">
    <property type="entry name" value="DIACYLGLYCEROL KINASE"/>
    <property type="match status" value="1"/>
</dbReference>
<evidence type="ECO:0000256" key="23">
    <source>
        <dbReference type="PIRSR" id="PIRSR600829-4"/>
    </source>
</evidence>
<evidence type="ECO:0000256" key="12">
    <source>
        <dbReference type="ARBA" id="ARBA00022777"/>
    </source>
</evidence>
<keyword evidence="14 23" id="KW-0460">Magnesium</keyword>
<evidence type="ECO:0000256" key="13">
    <source>
        <dbReference type="ARBA" id="ARBA00022840"/>
    </source>
</evidence>
<evidence type="ECO:0000256" key="14">
    <source>
        <dbReference type="ARBA" id="ARBA00022842"/>
    </source>
</evidence>
<feature type="binding site" evidence="21">
    <location>
        <begin position="38"/>
        <end position="42"/>
    </location>
    <ligand>
        <name>substrate</name>
    </ligand>
</feature>
<dbReference type="PROSITE" id="PS01069">
    <property type="entry name" value="DAGK_PROKAR"/>
    <property type="match status" value="1"/>
</dbReference>
<protein>
    <recommendedName>
        <fullName evidence="4 24">Diacylglycerol kinase</fullName>
        <ecNumber evidence="3 24">2.7.1.107</ecNumber>
    </recommendedName>
</protein>
<evidence type="ECO:0000256" key="9">
    <source>
        <dbReference type="ARBA" id="ARBA00022692"/>
    </source>
</evidence>
<evidence type="ECO:0000256" key="6">
    <source>
        <dbReference type="ARBA" id="ARBA00022516"/>
    </source>
</evidence>
<evidence type="ECO:0000256" key="18">
    <source>
        <dbReference type="ARBA" id="ARBA00023209"/>
    </source>
</evidence>
<evidence type="ECO:0000256" key="7">
    <source>
        <dbReference type="ARBA" id="ARBA00022519"/>
    </source>
</evidence>
<dbReference type="GO" id="GO:0005524">
    <property type="term" value="F:ATP binding"/>
    <property type="evidence" value="ECO:0007669"/>
    <property type="project" value="UniProtKB-KW"/>
</dbReference>
<comment type="catalytic activity">
    <reaction evidence="24">
        <text>a 1,2-diacyl-sn-glycerol + ATP = a 1,2-diacyl-sn-glycero-3-phosphate + ADP + H(+)</text>
        <dbReference type="Rhea" id="RHEA:10272"/>
        <dbReference type="ChEBI" id="CHEBI:15378"/>
        <dbReference type="ChEBI" id="CHEBI:17815"/>
        <dbReference type="ChEBI" id="CHEBI:30616"/>
        <dbReference type="ChEBI" id="CHEBI:58608"/>
        <dbReference type="ChEBI" id="CHEBI:456216"/>
        <dbReference type="EC" id="2.7.1.107"/>
    </reaction>
</comment>
<dbReference type="InterPro" id="IPR036945">
    <property type="entry name" value="DAGK_sf"/>
</dbReference>
<evidence type="ECO:0000256" key="4">
    <source>
        <dbReference type="ARBA" id="ARBA00017575"/>
    </source>
</evidence>
<keyword evidence="7" id="KW-0997">Cell inner membrane</keyword>
<comment type="caution">
    <text evidence="25">The sequence shown here is derived from an EMBL/GenBank/DDBJ whole genome shotgun (WGS) entry which is preliminary data.</text>
</comment>
<organism evidence="25 26">
    <name type="scientific">Oligosphaera ethanolica</name>
    <dbReference type="NCBI Taxonomy" id="760260"/>
    <lineage>
        <taxon>Bacteria</taxon>
        <taxon>Pseudomonadati</taxon>
        <taxon>Lentisphaerota</taxon>
        <taxon>Oligosphaeria</taxon>
        <taxon>Oligosphaerales</taxon>
        <taxon>Oligosphaeraceae</taxon>
        <taxon>Oligosphaera</taxon>
    </lineage>
</organism>
<evidence type="ECO:0000313" key="26">
    <source>
        <dbReference type="Proteomes" id="UP001238163"/>
    </source>
</evidence>
<dbReference type="CDD" id="cd14264">
    <property type="entry name" value="DAGK_IM"/>
    <property type="match status" value="1"/>
</dbReference>
<feature type="binding site" evidence="22">
    <location>
        <begin position="102"/>
        <end position="103"/>
    </location>
    <ligand>
        <name>ATP</name>
        <dbReference type="ChEBI" id="CHEBI:30616"/>
    </ligand>
</feature>
<keyword evidence="19 24" id="KW-1208">Phospholipid metabolism</keyword>
<accession>A0AAE3VG00</accession>
<dbReference type="EMBL" id="JAUSVL010000001">
    <property type="protein sequence ID" value="MDQ0289787.1"/>
    <property type="molecule type" value="Genomic_DNA"/>
</dbReference>
<feature type="binding site" evidence="22">
    <location>
        <position position="25"/>
    </location>
    <ligand>
        <name>ATP</name>
        <dbReference type="ChEBI" id="CHEBI:30616"/>
    </ligand>
</feature>
<keyword evidence="17 24" id="KW-0472">Membrane</keyword>
<dbReference type="GO" id="GO:0004143">
    <property type="term" value="F:ATP-dependent diacylglycerol kinase activity"/>
    <property type="evidence" value="ECO:0007669"/>
    <property type="project" value="UniProtKB-EC"/>
</dbReference>
<gene>
    <name evidence="25" type="ORF">J3R75_001894</name>
</gene>
<keyword evidence="15 24" id="KW-1133">Transmembrane helix</keyword>
<dbReference type="GO" id="GO:0005886">
    <property type="term" value="C:plasma membrane"/>
    <property type="evidence" value="ECO:0007669"/>
    <property type="project" value="UniProtKB-SubCell"/>
</dbReference>
<feature type="binding site" evidence="22">
    <location>
        <position position="36"/>
    </location>
    <ligand>
        <name>ATP</name>
        <dbReference type="ChEBI" id="CHEBI:30616"/>
    </ligand>
</feature>
<reference evidence="25" key="1">
    <citation type="submission" date="2023-07" db="EMBL/GenBank/DDBJ databases">
        <title>Genomic Encyclopedia of Type Strains, Phase IV (KMG-IV): sequencing the most valuable type-strain genomes for metagenomic binning, comparative biology and taxonomic classification.</title>
        <authorList>
            <person name="Goeker M."/>
        </authorList>
    </citation>
    <scope>NUCLEOTIDE SEQUENCE</scope>
    <source>
        <strain evidence="25">DSM 24202</strain>
    </source>
</reference>
<keyword evidence="26" id="KW-1185">Reference proteome</keyword>
<comment type="caution">
    <text evidence="24">Lacks conserved residue(s) required for the propagation of feature annotation.</text>
</comment>
<evidence type="ECO:0000256" key="15">
    <source>
        <dbReference type="ARBA" id="ARBA00022989"/>
    </source>
</evidence>
<feature type="binding site" evidence="21">
    <location>
        <position position="106"/>
    </location>
    <ligand>
        <name>substrate</name>
    </ligand>
</feature>
<dbReference type="InterPro" id="IPR000829">
    <property type="entry name" value="DAGK"/>
</dbReference>
<dbReference type="PANTHER" id="PTHR34299">
    <property type="entry name" value="DIACYLGLYCEROL KINASE"/>
    <property type="match status" value="1"/>
</dbReference>
<comment type="subcellular location">
    <subcellularLocation>
        <location evidence="1">Cell inner membrane</location>
        <topology evidence="1">Multi-pass membrane protein</topology>
    </subcellularLocation>
</comment>
<feature type="binding site" evidence="21">
    <location>
        <begin position="120"/>
        <end position="125"/>
    </location>
    <ligand>
        <name>substrate</name>
    </ligand>
</feature>
<keyword evidence="10 23" id="KW-0479">Metal-binding</keyword>
<keyword evidence="11 22" id="KW-0547">Nucleotide-binding</keyword>
<feature type="binding site" evidence="22">
    <location>
        <position position="84"/>
    </location>
    <ligand>
        <name>ATP</name>
        <dbReference type="ChEBI" id="CHEBI:30616"/>
    </ligand>
</feature>
<keyword evidence="9 24" id="KW-0812">Transmembrane</keyword>
<evidence type="ECO:0000256" key="16">
    <source>
        <dbReference type="ARBA" id="ARBA00023098"/>
    </source>
</evidence>
<dbReference type="Gene3D" id="1.10.287.3610">
    <property type="match status" value="1"/>
</dbReference>
<evidence type="ECO:0000256" key="10">
    <source>
        <dbReference type="ARBA" id="ARBA00022723"/>
    </source>
</evidence>
<feature type="binding site" evidence="23">
    <location>
        <position position="84"/>
    </location>
    <ligand>
        <name>a divalent metal cation</name>
        <dbReference type="ChEBI" id="CHEBI:60240"/>
    </ligand>
</feature>
<evidence type="ECO:0000256" key="3">
    <source>
        <dbReference type="ARBA" id="ARBA00012133"/>
    </source>
</evidence>
<feature type="transmembrane region" description="Helical" evidence="24">
    <location>
        <begin position="43"/>
        <end position="73"/>
    </location>
</feature>
<evidence type="ECO:0000256" key="21">
    <source>
        <dbReference type="PIRSR" id="PIRSR600829-2"/>
    </source>
</evidence>
<feature type="active site" description="Proton acceptor" evidence="20">
    <location>
        <position position="77"/>
    </location>
</feature>
<evidence type="ECO:0000256" key="20">
    <source>
        <dbReference type="PIRSR" id="PIRSR600829-1"/>
    </source>
</evidence>
<feature type="binding site" evidence="23">
    <location>
        <position position="36"/>
    </location>
    <ligand>
        <name>a divalent metal cation</name>
        <dbReference type="ChEBI" id="CHEBI:60240"/>
    </ligand>
</feature>
<evidence type="ECO:0000256" key="17">
    <source>
        <dbReference type="ARBA" id="ARBA00023136"/>
    </source>
</evidence>
<name>A0AAE3VG00_9BACT</name>
<dbReference type="EC" id="2.7.1.107" evidence="3 24"/>
<dbReference type="AlphaFoldDB" id="A0AAE3VG00"/>
<keyword evidence="8 24" id="KW-0808">Transferase</keyword>
<keyword evidence="5" id="KW-1003">Cell membrane</keyword>
<keyword evidence="16 24" id="KW-0443">Lipid metabolism</keyword>
<comment type="similarity">
    <text evidence="2 24">Belongs to the bacterial diacylglycerol kinase family.</text>
</comment>
<keyword evidence="6" id="KW-0444">Lipid biosynthesis</keyword>
<evidence type="ECO:0000256" key="5">
    <source>
        <dbReference type="ARBA" id="ARBA00022475"/>
    </source>
</evidence>
<dbReference type="InterPro" id="IPR033718">
    <property type="entry name" value="DAGK_prok"/>
</dbReference>
<keyword evidence="13 22" id="KW-0067">ATP-binding</keyword>
<keyword evidence="12 24" id="KW-0418">Kinase</keyword>
<evidence type="ECO:0000256" key="8">
    <source>
        <dbReference type="ARBA" id="ARBA00022679"/>
    </source>
</evidence>
<dbReference type="GO" id="GO:0046872">
    <property type="term" value="F:metal ion binding"/>
    <property type="evidence" value="ECO:0007669"/>
    <property type="project" value="UniProtKB-KW"/>
</dbReference>
<comment type="cofactor">
    <cofactor evidence="23">
        <name>Mg(2+)</name>
        <dbReference type="ChEBI" id="CHEBI:18420"/>
    </cofactor>
    <text evidence="23">Mn(2+), Zn(2+), Cd(2+) and Co(2+) support activity to lesser extents.</text>
</comment>
<evidence type="ECO:0000256" key="11">
    <source>
        <dbReference type="ARBA" id="ARBA00022741"/>
    </source>
</evidence>
<dbReference type="Proteomes" id="UP001238163">
    <property type="component" value="Unassembled WGS sequence"/>
</dbReference>
<dbReference type="GO" id="GO:0006654">
    <property type="term" value="P:phosphatidic acid biosynthetic process"/>
    <property type="evidence" value="ECO:0007669"/>
    <property type="project" value="InterPro"/>
</dbReference>
<evidence type="ECO:0000313" key="25">
    <source>
        <dbReference type="EMBL" id="MDQ0289787.1"/>
    </source>
</evidence>